<dbReference type="PANTHER" id="PTHR11142:SF0">
    <property type="entry name" value="TRNA PSEUDOURIDINE SYNTHASE-LIKE 1"/>
    <property type="match status" value="1"/>
</dbReference>
<dbReference type="InterPro" id="IPR020097">
    <property type="entry name" value="PsdUridine_synth_TruA_a/b_dom"/>
</dbReference>
<dbReference type="InterPro" id="IPR020095">
    <property type="entry name" value="PsdUridine_synth_TruA_C"/>
</dbReference>
<dbReference type="PANTHER" id="PTHR11142">
    <property type="entry name" value="PSEUDOURIDYLATE SYNTHASE"/>
    <property type="match status" value="1"/>
</dbReference>
<dbReference type="AlphaFoldDB" id="A0A699YAV4"/>
<evidence type="ECO:0000313" key="7">
    <source>
        <dbReference type="Proteomes" id="UP000485058"/>
    </source>
</evidence>
<dbReference type="Gene3D" id="3.30.70.660">
    <property type="entry name" value="Pseudouridine synthase I, catalytic domain, C-terminal subdomain"/>
    <property type="match status" value="1"/>
</dbReference>
<dbReference type="Proteomes" id="UP000485058">
    <property type="component" value="Unassembled WGS sequence"/>
</dbReference>
<dbReference type="GO" id="GO:0031119">
    <property type="term" value="P:tRNA pseudouridine synthesis"/>
    <property type="evidence" value="ECO:0007669"/>
    <property type="project" value="TreeGrafter"/>
</dbReference>
<evidence type="ECO:0000256" key="2">
    <source>
        <dbReference type="ARBA" id="ARBA00022694"/>
    </source>
</evidence>
<comment type="caution">
    <text evidence="6">The sequence shown here is derived from an EMBL/GenBank/DDBJ whole genome shotgun (WGS) entry which is preliminary data.</text>
</comment>
<dbReference type="EMBL" id="BLLF01000086">
    <property type="protein sequence ID" value="GFH07300.1"/>
    <property type="molecule type" value="Genomic_DNA"/>
</dbReference>
<name>A0A699YAV4_HAELA</name>
<feature type="domain" description="Pseudouridine synthase I TruA alpha/beta" evidence="5">
    <location>
        <begin position="1"/>
        <end position="94"/>
    </location>
</feature>
<gene>
    <name evidence="6" type="ORF">HaLaN_02082</name>
</gene>
<comment type="catalytic activity">
    <reaction evidence="4">
        <text>uridine(38/39/40) in tRNA = pseudouridine(38/39/40) in tRNA</text>
        <dbReference type="Rhea" id="RHEA:22376"/>
        <dbReference type="Rhea" id="RHEA-COMP:10085"/>
        <dbReference type="Rhea" id="RHEA-COMP:10087"/>
        <dbReference type="ChEBI" id="CHEBI:65314"/>
        <dbReference type="ChEBI" id="CHEBI:65315"/>
        <dbReference type="EC" id="5.4.99.12"/>
    </reaction>
</comment>
<keyword evidence="7" id="KW-1185">Reference proteome</keyword>
<dbReference type="EC" id="5.4.99.12" evidence="4"/>
<reference evidence="6 7" key="1">
    <citation type="submission" date="2020-02" db="EMBL/GenBank/DDBJ databases">
        <title>Draft genome sequence of Haematococcus lacustris strain NIES-144.</title>
        <authorList>
            <person name="Morimoto D."/>
            <person name="Nakagawa S."/>
            <person name="Yoshida T."/>
            <person name="Sawayama S."/>
        </authorList>
    </citation>
    <scope>NUCLEOTIDE SEQUENCE [LARGE SCALE GENOMIC DNA]</scope>
    <source>
        <strain evidence="6 7">NIES-144</strain>
    </source>
</reference>
<evidence type="ECO:0000256" key="4">
    <source>
        <dbReference type="RuleBase" id="RU003792"/>
    </source>
</evidence>
<organism evidence="6 7">
    <name type="scientific">Haematococcus lacustris</name>
    <name type="common">Green alga</name>
    <name type="synonym">Haematococcus pluvialis</name>
    <dbReference type="NCBI Taxonomy" id="44745"/>
    <lineage>
        <taxon>Eukaryota</taxon>
        <taxon>Viridiplantae</taxon>
        <taxon>Chlorophyta</taxon>
        <taxon>core chlorophytes</taxon>
        <taxon>Chlorophyceae</taxon>
        <taxon>CS clade</taxon>
        <taxon>Chlamydomonadales</taxon>
        <taxon>Haematococcaceae</taxon>
        <taxon>Haematococcus</taxon>
    </lineage>
</organism>
<accession>A0A699YAV4</accession>
<keyword evidence="3 4" id="KW-0413">Isomerase</keyword>
<keyword evidence="2 4" id="KW-0819">tRNA processing</keyword>
<dbReference type="GO" id="GO:0160147">
    <property type="term" value="F:tRNA pseudouridine(38-40) synthase activity"/>
    <property type="evidence" value="ECO:0007669"/>
    <property type="project" value="UniProtKB-EC"/>
</dbReference>
<proteinExistence type="inferred from homology"/>
<dbReference type="InterPro" id="IPR020103">
    <property type="entry name" value="PsdUridine_synth_cat_dom_sf"/>
</dbReference>
<evidence type="ECO:0000313" key="6">
    <source>
        <dbReference type="EMBL" id="GFH07300.1"/>
    </source>
</evidence>
<dbReference type="GO" id="GO:0003723">
    <property type="term" value="F:RNA binding"/>
    <property type="evidence" value="ECO:0007669"/>
    <property type="project" value="InterPro"/>
</dbReference>
<evidence type="ECO:0000259" key="5">
    <source>
        <dbReference type="Pfam" id="PF01416"/>
    </source>
</evidence>
<evidence type="ECO:0000256" key="3">
    <source>
        <dbReference type="ARBA" id="ARBA00023235"/>
    </source>
</evidence>
<protein>
    <recommendedName>
        <fullName evidence="4">tRNA pseudouridine synthase</fullName>
        <ecNumber evidence="4">5.4.99.12</ecNumber>
    </recommendedName>
</protein>
<dbReference type="Pfam" id="PF01416">
    <property type="entry name" value="PseudoU_synth_1"/>
    <property type="match status" value="1"/>
</dbReference>
<feature type="non-terminal residue" evidence="6">
    <location>
        <position position="1"/>
    </location>
</feature>
<sequence length="133" mass="14924">FSNLGRPGRNPVKHVLRCDLVELRDSQGLRIEVEGAGFLYKQVRHMVGALLAVGDGRMDAQVIRNALATTGSTTHKPWTVAPAKGLSLYQVVYPPEVDDPDHVLFPEYEHDEWGRIRYHIMPASLATQLYDTD</sequence>
<comment type="similarity">
    <text evidence="1 4">Belongs to the tRNA pseudouridine synthase TruA family.</text>
</comment>
<evidence type="ECO:0000256" key="1">
    <source>
        <dbReference type="ARBA" id="ARBA00009375"/>
    </source>
</evidence>
<dbReference type="InterPro" id="IPR001406">
    <property type="entry name" value="PsdUridine_synth_TruA"/>
</dbReference>
<dbReference type="SUPFAM" id="SSF55120">
    <property type="entry name" value="Pseudouridine synthase"/>
    <property type="match status" value="1"/>
</dbReference>